<proteinExistence type="predicted"/>
<dbReference type="AlphaFoldDB" id="A0A2H3KCF2"/>
<dbReference type="Proteomes" id="UP000220828">
    <property type="component" value="Unassembled WGS sequence"/>
</dbReference>
<accession>A0A2H3KCF2</accession>
<dbReference type="PANTHER" id="PTHR23248:SF9">
    <property type="entry name" value="PHOSPHOLIPID SCRAMBLASE"/>
    <property type="match status" value="1"/>
</dbReference>
<dbReference type="Pfam" id="PF03803">
    <property type="entry name" value="Scramblase"/>
    <property type="match status" value="1"/>
</dbReference>
<protein>
    <submittedName>
        <fullName evidence="1">Scramblase</fullName>
    </submittedName>
</protein>
<dbReference type="OMA" id="VSKKWAG"/>
<gene>
    <name evidence="1" type="ORF">B0A77_06155</name>
</gene>
<organism evidence="1 2">
    <name type="scientific">Flavobacterium branchiophilum</name>
    <dbReference type="NCBI Taxonomy" id="55197"/>
    <lineage>
        <taxon>Bacteria</taxon>
        <taxon>Pseudomonadati</taxon>
        <taxon>Bacteroidota</taxon>
        <taxon>Flavobacteriia</taxon>
        <taxon>Flavobacteriales</taxon>
        <taxon>Flavobacteriaceae</taxon>
        <taxon>Flavobacterium</taxon>
    </lineage>
</organism>
<comment type="caution">
    <text evidence="1">The sequence shown here is derived from an EMBL/GenBank/DDBJ whole genome shotgun (WGS) entry which is preliminary data.</text>
</comment>
<reference evidence="1 2" key="1">
    <citation type="submission" date="2017-09" db="EMBL/GenBank/DDBJ databases">
        <title>Whole genomes of Flavobacteriaceae.</title>
        <authorList>
            <person name="Stine C."/>
            <person name="Li C."/>
            <person name="Tadesse D."/>
        </authorList>
    </citation>
    <scope>NUCLEOTIDE SEQUENCE [LARGE SCALE GENOMIC DNA]</scope>
    <source>
        <strain evidence="1 2">ATCC 35036</strain>
    </source>
</reference>
<dbReference type="InterPro" id="IPR025659">
    <property type="entry name" value="Tubby-like_C"/>
</dbReference>
<name>A0A2H3KCF2_9FLAO</name>
<dbReference type="RefSeq" id="WP_014083657.1">
    <property type="nucleotide sequence ID" value="NZ_CBCSFI010000019.1"/>
</dbReference>
<dbReference type="OrthoDB" id="652307at2"/>
<dbReference type="GO" id="GO:0017128">
    <property type="term" value="F:phospholipid scramblase activity"/>
    <property type="evidence" value="ECO:0007669"/>
    <property type="project" value="InterPro"/>
</dbReference>
<sequence>MQTHFFDTNHYFIDEKVQFFKFENSYKIYNEHGDQIGIIKQKLSFGQKMLQLIINKAMMPFELEITDNQGQIVASISRGWTFWMSKIMIKNQQGNEIGMIKQKFKLFKPKFMITDLQDTLIAEISGDWKAWEFNITDPNNENIGSISKKWNGMVKELFTSADKYKVEINPNLNHPDHKVAIIASAITIDMVLKERK</sequence>
<dbReference type="SUPFAM" id="SSF54518">
    <property type="entry name" value="Tubby C-terminal domain-like"/>
    <property type="match status" value="1"/>
</dbReference>
<dbReference type="Gene3D" id="2.40.160.200">
    <property type="entry name" value="LURP1-related"/>
    <property type="match status" value="1"/>
</dbReference>
<dbReference type="GO" id="GO:0005886">
    <property type="term" value="C:plasma membrane"/>
    <property type="evidence" value="ECO:0007669"/>
    <property type="project" value="TreeGrafter"/>
</dbReference>
<evidence type="ECO:0000313" key="2">
    <source>
        <dbReference type="Proteomes" id="UP000220828"/>
    </source>
</evidence>
<dbReference type="EMBL" id="PCMW01000033">
    <property type="protein sequence ID" value="PDS25032.1"/>
    <property type="molecule type" value="Genomic_DNA"/>
</dbReference>
<evidence type="ECO:0000313" key="1">
    <source>
        <dbReference type="EMBL" id="PDS25032.1"/>
    </source>
</evidence>
<dbReference type="InterPro" id="IPR005552">
    <property type="entry name" value="Scramblase"/>
</dbReference>
<dbReference type="InterPro" id="IPR038595">
    <property type="entry name" value="LOR_sf"/>
</dbReference>
<dbReference type="PANTHER" id="PTHR23248">
    <property type="entry name" value="PHOSPHOLIPID SCRAMBLASE-RELATED"/>
    <property type="match status" value="1"/>
</dbReference>